<dbReference type="InterPro" id="IPR001394">
    <property type="entry name" value="Peptidase_C19_UCH"/>
</dbReference>
<reference evidence="10" key="1">
    <citation type="submission" date="2006-10" db="EMBL/GenBank/DDBJ databases">
        <authorList>
            <person name="Amadeo P."/>
            <person name="Zhao Q."/>
            <person name="Wortman J."/>
            <person name="Fraser-Liggett C."/>
            <person name="Carlton J."/>
        </authorList>
    </citation>
    <scope>NUCLEOTIDE SEQUENCE</scope>
    <source>
        <strain evidence="10">G3</strain>
    </source>
</reference>
<dbReference type="SUPFAM" id="SSF143791">
    <property type="entry name" value="DUSP-like"/>
    <property type="match status" value="1"/>
</dbReference>
<dbReference type="InterPro" id="IPR035927">
    <property type="entry name" value="DUSP-like_sf"/>
</dbReference>
<dbReference type="GO" id="GO:0004843">
    <property type="term" value="F:cysteine-type deubiquitinase activity"/>
    <property type="evidence" value="ECO:0007669"/>
    <property type="project" value="UniProtKB-EC"/>
</dbReference>
<dbReference type="InterPro" id="IPR050185">
    <property type="entry name" value="Ub_carboxyl-term_hydrolase"/>
</dbReference>
<dbReference type="InterPro" id="IPR038765">
    <property type="entry name" value="Papain-like_cys_pep_sf"/>
</dbReference>
<accession>A2FCA9</accession>
<dbReference type="EC" id="3.4.19.12" evidence="3"/>
<dbReference type="AlphaFoldDB" id="A2FCA9"/>
<dbReference type="SUPFAM" id="SSF54001">
    <property type="entry name" value="Cysteine proteinases"/>
    <property type="match status" value="1"/>
</dbReference>
<feature type="domain" description="USP" evidence="8">
    <location>
        <begin position="215"/>
        <end position="508"/>
    </location>
</feature>
<evidence type="ECO:0000256" key="1">
    <source>
        <dbReference type="ARBA" id="ARBA00000707"/>
    </source>
</evidence>
<dbReference type="STRING" id="5722.A2FCA9"/>
<evidence type="ECO:0000259" key="9">
    <source>
        <dbReference type="PROSITE" id="PS51283"/>
    </source>
</evidence>
<evidence type="ECO:0000256" key="6">
    <source>
        <dbReference type="ARBA" id="ARBA00022801"/>
    </source>
</evidence>
<dbReference type="GO" id="GO:0006508">
    <property type="term" value="P:proteolysis"/>
    <property type="evidence" value="ECO:0007669"/>
    <property type="project" value="UniProtKB-KW"/>
</dbReference>
<evidence type="ECO:0000259" key="8">
    <source>
        <dbReference type="PROSITE" id="PS50235"/>
    </source>
</evidence>
<keyword evidence="7" id="KW-0788">Thiol protease</keyword>
<dbReference type="EMBL" id="DS113714">
    <property type="protein sequence ID" value="EAX97472.1"/>
    <property type="molecule type" value="Genomic_DNA"/>
</dbReference>
<dbReference type="VEuPathDB" id="TrichDB:TVAG_135250"/>
<dbReference type="Gene3D" id="3.90.70.10">
    <property type="entry name" value="Cysteine proteinases"/>
    <property type="match status" value="1"/>
</dbReference>
<dbReference type="InterPro" id="IPR028889">
    <property type="entry name" value="USP"/>
</dbReference>
<dbReference type="PANTHER" id="PTHR21646:SF24">
    <property type="entry name" value="UBIQUITIN CARBOXYL-TERMINAL HYDROLASE"/>
    <property type="match status" value="1"/>
</dbReference>
<evidence type="ECO:0000313" key="11">
    <source>
        <dbReference type="Proteomes" id="UP000001542"/>
    </source>
</evidence>
<dbReference type="RefSeq" id="XP_001310402.1">
    <property type="nucleotide sequence ID" value="XM_001310401.1"/>
</dbReference>
<comment type="catalytic activity">
    <reaction evidence="1">
        <text>Thiol-dependent hydrolysis of ester, thioester, amide, peptide and isopeptide bonds formed by the C-terminal Gly of ubiquitin (a 76-residue protein attached to proteins as an intracellular targeting signal).</text>
        <dbReference type="EC" id="3.4.19.12"/>
    </reaction>
</comment>
<dbReference type="VEuPathDB" id="TrichDB:TVAGG3_0802110"/>
<organism evidence="10 11">
    <name type="scientific">Trichomonas vaginalis (strain ATCC PRA-98 / G3)</name>
    <dbReference type="NCBI Taxonomy" id="412133"/>
    <lineage>
        <taxon>Eukaryota</taxon>
        <taxon>Metamonada</taxon>
        <taxon>Parabasalia</taxon>
        <taxon>Trichomonadida</taxon>
        <taxon>Trichomonadidae</taxon>
        <taxon>Trichomonas</taxon>
    </lineage>
</organism>
<dbReference type="Pfam" id="PF00443">
    <property type="entry name" value="UCH"/>
    <property type="match status" value="1"/>
</dbReference>
<dbReference type="PROSITE" id="PS50235">
    <property type="entry name" value="USP_3"/>
    <property type="match status" value="1"/>
</dbReference>
<evidence type="ECO:0000256" key="3">
    <source>
        <dbReference type="ARBA" id="ARBA00012759"/>
    </source>
</evidence>
<dbReference type="CDD" id="cd02257">
    <property type="entry name" value="Peptidase_C19"/>
    <property type="match status" value="1"/>
</dbReference>
<evidence type="ECO:0000256" key="4">
    <source>
        <dbReference type="ARBA" id="ARBA00022670"/>
    </source>
</evidence>
<sequence length="508" mass="57949">MQSGFRDQMLPLLPQLKGETPRSNLARNVSLFAADWYQSFVRWLDDESSPLPGEIKNSELQSKLQNKENLEEHIDFEVLDKNIAETVFNFFHGGPQILRPMLADPKTQIGTVIIYPIKLSFIFDKDSFVSTVHPSWALEDIKKTIGAKHKFDPSTATFLSDSTNVVIPDDTTAQKIIELFGPKIQISLPGSLKMNPTQHGKTSSIGSVGSIPATLRMSTIAEGSIFSAFLQCLCRIPAFKEAVNQITIPATPNETNDTPQIAFVRYFREICQNPTAQFPTESSPISNAFNTAIYMRTDEINTIRHFELPGLLSIVFREINCGVDLFKFKEQRTELCPKCKYFNQFEVELTSMMVEITTKLFRKTKIEDCIAQYFSLRKRAKTNRWECPQCKKKVLVREQNKSLSTPNILVIYIHRFVKGSSHDFNILPDEVIYGPTLNLEPFTGNKADKYKLIGSIAHVGRTFTQRYKGFILEEDGKKWTMYNDNRSRPATARSVYFEEPLAMVYVRK</sequence>
<dbReference type="Gene3D" id="3.30.2230.10">
    <property type="entry name" value="DUSP-like"/>
    <property type="match status" value="1"/>
</dbReference>
<protein>
    <recommendedName>
        <fullName evidence="3">ubiquitinyl hydrolase 1</fullName>
        <ecNumber evidence="3">3.4.19.12</ecNumber>
    </recommendedName>
</protein>
<gene>
    <name evidence="10" type="ORF">TVAG_135250</name>
</gene>
<evidence type="ECO:0000256" key="2">
    <source>
        <dbReference type="ARBA" id="ARBA00009085"/>
    </source>
</evidence>
<dbReference type="Pfam" id="PF06337">
    <property type="entry name" value="DUSP"/>
    <property type="match status" value="1"/>
</dbReference>
<dbReference type="OrthoDB" id="361536at2759"/>
<name>A2FCA9_TRIV3</name>
<keyword evidence="5" id="KW-0833">Ubl conjugation pathway</keyword>
<dbReference type="GO" id="GO:0016579">
    <property type="term" value="P:protein deubiquitination"/>
    <property type="evidence" value="ECO:0007669"/>
    <property type="project" value="InterPro"/>
</dbReference>
<dbReference type="Proteomes" id="UP000001542">
    <property type="component" value="Unassembled WGS sequence"/>
</dbReference>
<evidence type="ECO:0000313" key="10">
    <source>
        <dbReference type="EMBL" id="EAX97472.1"/>
    </source>
</evidence>
<keyword evidence="11" id="KW-1185">Reference proteome</keyword>
<evidence type="ECO:0000256" key="5">
    <source>
        <dbReference type="ARBA" id="ARBA00022786"/>
    </source>
</evidence>
<reference evidence="10" key="2">
    <citation type="journal article" date="2007" name="Science">
        <title>Draft genome sequence of the sexually transmitted pathogen Trichomonas vaginalis.</title>
        <authorList>
            <person name="Carlton J.M."/>
            <person name="Hirt R.P."/>
            <person name="Silva J.C."/>
            <person name="Delcher A.L."/>
            <person name="Schatz M."/>
            <person name="Zhao Q."/>
            <person name="Wortman J.R."/>
            <person name="Bidwell S.L."/>
            <person name="Alsmark U.C.M."/>
            <person name="Besteiro S."/>
            <person name="Sicheritz-Ponten T."/>
            <person name="Noel C.J."/>
            <person name="Dacks J.B."/>
            <person name="Foster P.G."/>
            <person name="Simillion C."/>
            <person name="Van de Peer Y."/>
            <person name="Miranda-Saavedra D."/>
            <person name="Barton G.J."/>
            <person name="Westrop G.D."/>
            <person name="Mueller S."/>
            <person name="Dessi D."/>
            <person name="Fiori P.L."/>
            <person name="Ren Q."/>
            <person name="Paulsen I."/>
            <person name="Zhang H."/>
            <person name="Bastida-Corcuera F.D."/>
            <person name="Simoes-Barbosa A."/>
            <person name="Brown M.T."/>
            <person name="Hayes R.D."/>
            <person name="Mukherjee M."/>
            <person name="Okumura C.Y."/>
            <person name="Schneider R."/>
            <person name="Smith A.J."/>
            <person name="Vanacova S."/>
            <person name="Villalvazo M."/>
            <person name="Haas B.J."/>
            <person name="Pertea M."/>
            <person name="Feldblyum T.V."/>
            <person name="Utterback T.R."/>
            <person name="Shu C.L."/>
            <person name="Osoegawa K."/>
            <person name="de Jong P.J."/>
            <person name="Hrdy I."/>
            <person name="Horvathova L."/>
            <person name="Zubacova Z."/>
            <person name="Dolezal P."/>
            <person name="Malik S.B."/>
            <person name="Logsdon J.M. Jr."/>
            <person name="Henze K."/>
            <person name="Gupta A."/>
            <person name="Wang C.C."/>
            <person name="Dunne R.L."/>
            <person name="Upcroft J.A."/>
            <person name="Upcroft P."/>
            <person name="White O."/>
            <person name="Salzberg S.L."/>
            <person name="Tang P."/>
            <person name="Chiu C.-H."/>
            <person name="Lee Y.-S."/>
            <person name="Embley T.M."/>
            <person name="Coombs G.H."/>
            <person name="Mottram J.C."/>
            <person name="Tachezy J."/>
            <person name="Fraser-Liggett C.M."/>
            <person name="Johnson P.J."/>
        </authorList>
    </citation>
    <scope>NUCLEOTIDE SEQUENCE [LARGE SCALE GENOMIC DNA]</scope>
    <source>
        <strain evidence="10">G3</strain>
    </source>
</reference>
<feature type="domain" description="DUSP" evidence="9">
    <location>
        <begin position="4"/>
        <end position="102"/>
    </location>
</feature>
<proteinExistence type="inferred from homology"/>
<comment type="similarity">
    <text evidence="2">Belongs to the peptidase C19 family.</text>
</comment>
<dbReference type="PROSITE" id="PS51283">
    <property type="entry name" value="DUSP"/>
    <property type="match status" value="1"/>
</dbReference>
<dbReference type="InterPro" id="IPR006615">
    <property type="entry name" value="Pept_C19_DUSP"/>
</dbReference>
<dbReference type="PANTHER" id="PTHR21646">
    <property type="entry name" value="UBIQUITIN CARBOXYL-TERMINAL HYDROLASE"/>
    <property type="match status" value="1"/>
</dbReference>
<evidence type="ECO:0000256" key="7">
    <source>
        <dbReference type="ARBA" id="ARBA00022807"/>
    </source>
</evidence>
<dbReference type="KEGG" id="tva:4755257"/>
<keyword evidence="6" id="KW-0378">Hydrolase</keyword>
<keyword evidence="4" id="KW-0645">Protease</keyword>
<dbReference type="InParanoid" id="A2FCA9"/>